<organism evidence="2 3">
    <name type="scientific">Vibrio quintilis</name>
    <dbReference type="NCBI Taxonomy" id="1117707"/>
    <lineage>
        <taxon>Bacteria</taxon>
        <taxon>Pseudomonadati</taxon>
        <taxon>Pseudomonadota</taxon>
        <taxon>Gammaproteobacteria</taxon>
        <taxon>Vibrionales</taxon>
        <taxon>Vibrionaceae</taxon>
        <taxon>Vibrio</taxon>
    </lineage>
</organism>
<dbReference type="Proteomes" id="UP000184600">
    <property type="component" value="Unassembled WGS sequence"/>
</dbReference>
<feature type="transmembrane region" description="Helical" evidence="1">
    <location>
        <begin position="65"/>
        <end position="93"/>
    </location>
</feature>
<feature type="transmembrane region" description="Helical" evidence="1">
    <location>
        <begin position="32"/>
        <end position="53"/>
    </location>
</feature>
<gene>
    <name evidence="2" type="ORF">VQ7734_02673</name>
</gene>
<evidence type="ECO:0000256" key="1">
    <source>
        <dbReference type="SAM" id="Phobius"/>
    </source>
</evidence>
<sequence>MLNNRFALSGTLTALILQLLAAAEFIFSGVAVTWLLLYVISAIVFGVSCLYLLPVRYRRFPAYAFLFLFIFAVSLPVLGIVGCLIAVVAGVHYPLEKQQDVLEEHLVPELPFEPDQISLTPRYSRGGVAAILKYARDVDKRLFAVVTTRNMEDREAIPILKQALKDTDDDIRLLAYSSLDKKETAINDDIHVLKKQLAGQFISSFTGTASCHHQIARKYWELSYLGLAQGALRQYVLEKAAFHAGQSLMYEPAVTTEILLAKIWLMMGRYEQAQTLFEKAAQSGVPVRQTYPYLAEIAYKTKQYQQCRIYMGHLEGQKLSLNLDKIRSYWHDDAL</sequence>
<reference evidence="3" key="1">
    <citation type="submission" date="2016-12" db="EMBL/GenBank/DDBJ databases">
        <authorList>
            <person name="Rodrigo-Torres L."/>
            <person name="Arahal R.D."/>
            <person name="Lucena T."/>
        </authorList>
    </citation>
    <scope>NUCLEOTIDE SEQUENCE [LARGE SCALE GENOMIC DNA]</scope>
</reference>
<dbReference type="EMBL" id="FRFG01000031">
    <property type="protein sequence ID" value="SHO56904.1"/>
    <property type="molecule type" value="Genomic_DNA"/>
</dbReference>
<keyword evidence="1" id="KW-1133">Transmembrane helix</keyword>
<keyword evidence="1" id="KW-0472">Membrane</keyword>
<name>A0A1M7YW98_9VIBR</name>
<keyword evidence="3" id="KW-1185">Reference proteome</keyword>
<dbReference type="SUPFAM" id="SSF48452">
    <property type="entry name" value="TPR-like"/>
    <property type="match status" value="1"/>
</dbReference>
<protein>
    <submittedName>
        <fullName evidence="2">Uncharacterized protein</fullName>
    </submittedName>
</protein>
<dbReference type="AlphaFoldDB" id="A0A1M7YW98"/>
<dbReference type="OrthoDB" id="5393896at2"/>
<evidence type="ECO:0000313" key="3">
    <source>
        <dbReference type="Proteomes" id="UP000184600"/>
    </source>
</evidence>
<evidence type="ECO:0000313" key="2">
    <source>
        <dbReference type="EMBL" id="SHO56904.1"/>
    </source>
</evidence>
<dbReference type="RefSeq" id="WP_083601627.1">
    <property type="nucleotide sequence ID" value="NZ_AP024898.1"/>
</dbReference>
<dbReference type="STRING" id="1117707.VQ7734_02673"/>
<accession>A0A1M7YW98</accession>
<keyword evidence="1" id="KW-0812">Transmembrane</keyword>
<dbReference type="Gene3D" id="1.25.40.10">
    <property type="entry name" value="Tetratricopeptide repeat domain"/>
    <property type="match status" value="1"/>
</dbReference>
<proteinExistence type="predicted"/>
<dbReference type="InterPro" id="IPR011990">
    <property type="entry name" value="TPR-like_helical_dom_sf"/>
</dbReference>